<evidence type="ECO:0000313" key="2">
    <source>
        <dbReference type="Proteomes" id="UP000030653"/>
    </source>
</evidence>
<protein>
    <submittedName>
        <fullName evidence="1">Uncharacterized protein</fullName>
    </submittedName>
</protein>
<dbReference type="HOGENOM" id="CLU_3106296_0_0_1"/>
<keyword evidence="2" id="KW-1185">Reference proteome</keyword>
<dbReference type="GeneID" id="63683719"/>
<proteinExistence type="predicted"/>
<reference evidence="1 2" key="1">
    <citation type="journal article" date="2012" name="Science">
        <title>The Paleozoic origin of enzymatic lignin decomposition reconstructed from 31 fungal genomes.</title>
        <authorList>
            <person name="Floudas D."/>
            <person name="Binder M."/>
            <person name="Riley R."/>
            <person name="Barry K."/>
            <person name="Blanchette R.A."/>
            <person name="Henrissat B."/>
            <person name="Martinez A.T."/>
            <person name="Otillar R."/>
            <person name="Spatafora J.W."/>
            <person name="Yadav J.S."/>
            <person name="Aerts A."/>
            <person name="Benoit I."/>
            <person name="Boyd A."/>
            <person name="Carlson A."/>
            <person name="Copeland A."/>
            <person name="Coutinho P.M."/>
            <person name="de Vries R.P."/>
            <person name="Ferreira P."/>
            <person name="Findley K."/>
            <person name="Foster B."/>
            <person name="Gaskell J."/>
            <person name="Glotzer D."/>
            <person name="Gorecki P."/>
            <person name="Heitman J."/>
            <person name="Hesse C."/>
            <person name="Hori C."/>
            <person name="Igarashi K."/>
            <person name="Jurgens J.A."/>
            <person name="Kallen N."/>
            <person name="Kersten P."/>
            <person name="Kohler A."/>
            <person name="Kuees U."/>
            <person name="Kumar T.K.A."/>
            <person name="Kuo A."/>
            <person name="LaButti K."/>
            <person name="Larrondo L.F."/>
            <person name="Lindquist E."/>
            <person name="Ling A."/>
            <person name="Lombard V."/>
            <person name="Lucas S."/>
            <person name="Lundell T."/>
            <person name="Martin R."/>
            <person name="McLaughlin D.J."/>
            <person name="Morgenstern I."/>
            <person name="Morin E."/>
            <person name="Murat C."/>
            <person name="Nagy L.G."/>
            <person name="Nolan M."/>
            <person name="Ohm R.A."/>
            <person name="Patyshakuliyeva A."/>
            <person name="Rokas A."/>
            <person name="Ruiz-Duenas F.J."/>
            <person name="Sabat G."/>
            <person name="Salamov A."/>
            <person name="Samejima M."/>
            <person name="Schmutz J."/>
            <person name="Slot J.C."/>
            <person name="St John F."/>
            <person name="Stenlid J."/>
            <person name="Sun H."/>
            <person name="Sun S."/>
            <person name="Syed K."/>
            <person name="Tsang A."/>
            <person name="Wiebenga A."/>
            <person name="Young D."/>
            <person name="Pisabarro A."/>
            <person name="Eastwood D.C."/>
            <person name="Martin F."/>
            <person name="Cullen D."/>
            <person name="Grigoriev I.V."/>
            <person name="Hibbett D.S."/>
        </authorList>
    </citation>
    <scope>NUCLEOTIDE SEQUENCE [LARGE SCALE GENOMIC DNA]</scope>
    <source>
        <strain evidence="1 2">DJM-731 SS1</strain>
    </source>
</reference>
<organism evidence="1 2">
    <name type="scientific">Dacryopinax primogenitus (strain DJM 731)</name>
    <name type="common">Brown rot fungus</name>
    <dbReference type="NCBI Taxonomy" id="1858805"/>
    <lineage>
        <taxon>Eukaryota</taxon>
        <taxon>Fungi</taxon>
        <taxon>Dikarya</taxon>
        <taxon>Basidiomycota</taxon>
        <taxon>Agaricomycotina</taxon>
        <taxon>Dacrymycetes</taxon>
        <taxon>Dacrymycetales</taxon>
        <taxon>Dacrymycetaceae</taxon>
        <taxon>Dacryopinax</taxon>
    </lineage>
</organism>
<gene>
    <name evidence="1" type="ORF">DACRYDRAFT_108483</name>
</gene>
<dbReference type="EMBL" id="JH795865">
    <property type="protein sequence ID" value="EJU01152.1"/>
    <property type="molecule type" value="Genomic_DNA"/>
</dbReference>
<dbReference type="RefSeq" id="XP_040628049.1">
    <property type="nucleotide sequence ID" value="XM_040768657.1"/>
</dbReference>
<accession>M5G5T1</accession>
<dbReference type="AlphaFoldDB" id="M5G5T1"/>
<sequence length="51" mass="5821">MVAPFRETSAQAHEQVAQNGGTLHRYLICQIIYPATSRVMRRMNCKEERAG</sequence>
<evidence type="ECO:0000313" key="1">
    <source>
        <dbReference type="EMBL" id="EJU01152.1"/>
    </source>
</evidence>
<dbReference type="Proteomes" id="UP000030653">
    <property type="component" value="Unassembled WGS sequence"/>
</dbReference>
<name>M5G5T1_DACPD</name>